<name>A0A3B1ART7_9ZZZZ</name>
<dbReference type="AlphaFoldDB" id="A0A3B1ART7"/>
<evidence type="ECO:0000313" key="1">
    <source>
        <dbReference type="EMBL" id="VAX08669.1"/>
    </source>
</evidence>
<sequence>MYALTDEVFSSSAKLTPAVLQVAEMLGMYHAELARVLHLLCEDIGDLADIKTLLEPNSLAWQQAVLFIQFYQTLYDYLQGDEVAIYHWLRAENRKLKGVPLMLIVDEDKLHEVLDFILQ</sequence>
<protein>
    <submittedName>
        <fullName evidence="1">Uncharacterized protein</fullName>
    </submittedName>
</protein>
<accession>A0A3B1ART7</accession>
<dbReference type="EMBL" id="UOFY01000028">
    <property type="protein sequence ID" value="VAX08669.1"/>
    <property type="molecule type" value="Genomic_DNA"/>
</dbReference>
<gene>
    <name evidence="1" type="ORF">MNBD_GAMMA25-890</name>
</gene>
<reference evidence="1" key="1">
    <citation type="submission" date="2018-06" db="EMBL/GenBank/DDBJ databases">
        <authorList>
            <person name="Zhirakovskaya E."/>
        </authorList>
    </citation>
    <scope>NUCLEOTIDE SEQUENCE</scope>
</reference>
<proteinExistence type="predicted"/>
<organism evidence="1">
    <name type="scientific">hydrothermal vent metagenome</name>
    <dbReference type="NCBI Taxonomy" id="652676"/>
    <lineage>
        <taxon>unclassified sequences</taxon>
        <taxon>metagenomes</taxon>
        <taxon>ecological metagenomes</taxon>
    </lineage>
</organism>